<dbReference type="InterPro" id="IPR006009">
    <property type="entry name" value="GlcNAc_MurG"/>
</dbReference>
<evidence type="ECO:0000256" key="6">
    <source>
        <dbReference type="ARBA" id="ARBA00022984"/>
    </source>
</evidence>
<evidence type="ECO:0000259" key="11">
    <source>
        <dbReference type="Pfam" id="PF03033"/>
    </source>
</evidence>
<keyword evidence="5 10" id="KW-0133">Cell shape</keyword>
<sequence length="364" mass="39368">MKVLVTGGGTGGHIYPAIAMIKAIREEDPSASFLYVGTENGLENEIVPKYDIPFEAIEISGFKRKLSFENVKTVRRFLKGASRAKQLIRAFKPDVALGTGGYVAGPVMYAAARLGVPTVIHEQNSIPGLTNKFLSRYATNVAISFQEASDYFPQNKTVFTGNPRASEVVNAEKTNLETEFGLKKNLPVVLIVGGSRGAKPIHDAFLEALPQLSDNHCQYLYITGSVHYDKVKTSIANEKKRARVVVRPFIHNMPNVLASVDAVVSRAGATTLAEITALGIPSILIPSPYVTKNHQEMNARALEDVGAAFVHKETDWSGDKLEADLELLFQKGKAAEMQTAAASIAVSDAAGRLLDVMKAAAKKQ</sequence>
<dbReference type="Proteomes" id="UP000252100">
    <property type="component" value="Chromosome"/>
</dbReference>
<dbReference type="GO" id="GO:0051301">
    <property type="term" value="P:cell division"/>
    <property type="evidence" value="ECO:0007669"/>
    <property type="project" value="UniProtKB-KW"/>
</dbReference>
<comment type="pathway">
    <text evidence="10">Cell wall biogenesis; peptidoglycan biosynthesis.</text>
</comment>
<evidence type="ECO:0000256" key="7">
    <source>
        <dbReference type="ARBA" id="ARBA00023136"/>
    </source>
</evidence>
<dbReference type="UniPathway" id="UPA00219"/>
<organism evidence="13 14">
    <name type="scientific">Salicibibacter kimchii</name>
    <dbReference type="NCBI Taxonomy" id="2099786"/>
    <lineage>
        <taxon>Bacteria</taxon>
        <taxon>Bacillati</taxon>
        <taxon>Bacillota</taxon>
        <taxon>Bacilli</taxon>
        <taxon>Bacillales</taxon>
        <taxon>Bacillaceae</taxon>
        <taxon>Salicibibacter</taxon>
    </lineage>
</organism>
<evidence type="ECO:0000256" key="1">
    <source>
        <dbReference type="ARBA" id="ARBA00022475"/>
    </source>
</evidence>
<evidence type="ECO:0000256" key="8">
    <source>
        <dbReference type="ARBA" id="ARBA00023306"/>
    </source>
</evidence>
<dbReference type="GO" id="GO:0071555">
    <property type="term" value="P:cell wall organization"/>
    <property type="evidence" value="ECO:0007669"/>
    <property type="project" value="UniProtKB-KW"/>
</dbReference>
<evidence type="ECO:0000313" key="14">
    <source>
        <dbReference type="Proteomes" id="UP000252100"/>
    </source>
</evidence>
<keyword evidence="3 10" id="KW-0328">Glycosyltransferase</keyword>
<feature type="binding site" evidence="10">
    <location>
        <position position="295"/>
    </location>
    <ligand>
        <name>UDP-N-acetyl-alpha-D-glucosamine</name>
        <dbReference type="ChEBI" id="CHEBI:57705"/>
    </ligand>
</feature>
<feature type="domain" description="Glycosyltransferase family 28 N-terminal" evidence="11">
    <location>
        <begin position="3"/>
        <end position="143"/>
    </location>
</feature>
<proteinExistence type="inferred from homology"/>
<dbReference type="OrthoDB" id="9808936at2"/>
<dbReference type="Pfam" id="PF04101">
    <property type="entry name" value="Glyco_tran_28_C"/>
    <property type="match status" value="1"/>
</dbReference>
<dbReference type="Pfam" id="PF03033">
    <property type="entry name" value="Glyco_transf_28"/>
    <property type="match status" value="1"/>
</dbReference>
<evidence type="ECO:0000256" key="4">
    <source>
        <dbReference type="ARBA" id="ARBA00022679"/>
    </source>
</evidence>
<keyword evidence="2 10" id="KW-0132">Cell division</keyword>
<keyword evidence="14" id="KW-1185">Reference proteome</keyword>
<dbReference type="KEGG" id="rue:DT065_05170"/>
<keyword evidence="7 10" id="KW-0472">Membrane</keyword>
<dbReference type="GO" id="GO:0051991">
    <property type="term" value="F:UDP-N-acetyl-D-glucosamine:N-acetylmuramoyl-L-alanyl-D-glutamyl-meso-2,6-diaminopimelyl-D-alanyl-D-alanine-diphosphoundecaprenol 4-beta-N-acetylglucosaminlytransferase activity"/>
    <property type="evidence" value="ECO:0007669"/>
    <property type="project" value="RHEA"/>
</dbReference>
<dbReference type="PANTHER" id="PTHR21015">
    <property type="entry name" value="UDP-N-ACETYLGLUCOSAMINE--N-ACETYLMURAMYL-(PENTAPEPTIDE) PYROPHOSPHORYL-UNDECAPRENOL N-ACETYLGLUCOSAMINE TRANSFERASE 1"/>
    <property type="match status" value="1"/>
</dbReference>
<evidence type="ECO:0000256" key="2">
    <source>
        <dbReference type="ARBA" id="ARBA00022618"/>
    </source>
</evidence>
<protein>
    <recommendedName>
        <fullName evidence="10">UDP-N-acetylglucosamine--N-acetylmuramyl-(pentapeptide) pyrophosphoryl-undecaprenol N-acetylglucosamine transferase</fullName>
        <ecNumber evidence="10">2.4.1.227</ecNumber>
    </recommendedName>
    <alternativeName>
        <fullName evidence="10">Undecaprenyl-PP-MurNAc-pentapeptide-UDPGlcNAc GlcNAc transferase</fullName>
    </alternativeName>
</protein>
<dbReference type="HAMAP" id="MF_00033">
    <property type="entry name" value="MurG"/>
    <property type="match status" value="1"/>
</dbReference>
<gene>
    <name evidence="10 13" type="primary">murG</name>
    <name evidence="13" type="ORF">DT065_05170</name>
</gene>
<feature type="binding site" evidence="10">
    <location>
        <position position="195"/>
    </location>
    <ligand>
        <name>UDP-N-acetyl-alpha-D-glucosamine</name>
        <dbReference type="ChEBI" id="CHEBI:57705"/>
    </ligand>
</feature>
<dbReference type="SUPFAM" id="SSF53756">
    <property type="entry name" value="UDP-Glycosyltransferase/glycogen phosphorylase"/>
    <property type="match status" value="1"/>
</dbReference>
<dbReference type="EC" id="2.4.1.227" evidence="10"/>
<dbReference type="PANTHER" id="PTHR21015:SF22">
    <property type="entry name" value="GLYCOSYLTRANSFERASE"/>
    <property type="match status" value="1"/>
</dbReference>
<dbReference type="RefSeq" id="WP_114371483.1">
    <property type="nucleotide sequence ID" value="NZ_CP031092.1"/>
</dbReference>
<evidence type="ECO:0000256" key="5">
    <source>
        <dbReference type="ARBA" id="ARBA00022960"/>
    </source>
</evidence>
<dbReference type="CDD" id="cd03785">
    <property type="entry name" value="GT28_MurG"/>
    <property type="match status" value="1"/>
</dbReference>
<keyword evidence="8 10" id="KW-0131">Cell cycle</keyword>
<feature type="domain" description="Glycosyl transferase family 28 C-terminal" evidence="12">
    <location>
        <begin position="188"/>
        <end position="350"/>
    </location>
</feature>
<feature type="binding site" evidence="10">
    <location>
        <position position="124"/>
    </location>
    <ligand>
        <name>UDP-N-acetyl-alpha-D-glucosamine</name>
        <dbReference type="ChEBI" id="CHEBI:57705"/>
    </ligand>
</feature>
<dbReference type="InterPro" id="IPR007235">
    <property type="entry name" value="Glyco_trans_28_C"/>
</dbReference>
<comment type="subcellular location">
    <subcellularLocation>
        <location evidence="10">Cell membrane</location>
        <topology evidence="10">Peripheral membrane protein</topology>
        <orientation evidence="10">Cytoplasmic side</orientation>
    </subcellularLocation>
</comment>
<dbReference type="Gene3D" id="3.40.50.2000">
    <property type="entry name" value="Glycogen Phosphorylase B"/>
    <property type="match status" value="2"/>
</dbReference>
<dbReference type="GO" id="GO:0050511">
    <property type="term" value="F:undecaprenyldiphospho-muramoylpentapeptide beta-N-acetylglucosaminyltransferase activity"/>
    <property type="evidence" value="ECO:0007669"/>
    <property type="project" value="UniProtKB-UniRule"/>
</dbReference>
<accession>A0A345BWZ1</accession>
<name>A0A345BWZ1_9BACI</name>
<keyword evidence="6 10" id="KW-0573">Peptidoglycan synthesis</keyword>
<dbReference type="GO" id="GO:0009252">
    <property type="term" value="P:peptidoglycan biosynthetic process"/>
    <property type="evidence" value="ECO:0007669"/>
    <property type="project" value="UniProtKB-UniRule"/>
</dbReference>
<dbReference type="GO" id="GO:0005975">
    <property type="term" value="P:carbohydrate metabolic process"/>
    <property type="evidence" value="ECO:0007669"/>
    <property type="project" value="InterPro"/>
</dbReference>
<dbReference type="AlphaFoldDB" id="A0A345BWZ1"/>
<feature type="binding site" evidence="10">
    <location>
        <position position="250"/>
    </location>
    <ligand>
        <name>UDP-N-acetyl-alpha-D-glucosamine</name>
        <dbReference type="ChEBI" id="CHEBI:57705"/>
    </ligand>
</feature>
<evidence type="ECO:0000256" key="3">
    <source>
        <dbReference type="ARBA" id="ARBA00022676"/>
    </source>
</evidence>
<feature type="binding site" evidence="10">
    <location>
        <begin position="10"/>
        <end position="12"/>
    </location>
    <ligand>
        <name>UDP-N-acetyl-alpha-D-glucosamine</name>
        <dbReference type="ChEBI" id="CHEBI:57705"/>
    </ligand>
</feature>
<evidence type="ECO:0000259" key="12">
    <source>
        <dbReference type="Pfam" id="PF04101"/>
    </source>
</evidence>
<dbReference type="InterPro" id="IPR004276">
    <property type="entry name" value="GlycoTrans_28_N"/>
</dbReference>
<evidence type="ECO:0000256" key="9">
    <source>
        <dbReference type="ARBA" id="ARBA00023316"/>
    </source>
</evidence>
<dbReference type="EMBL" id="CP031092">
    <property type="protein sequence ID" value="AXF55472.1"/>
    <property type="molecule type" value="Genomic_DNA"/>
</dbReference>
<comment type="similarity">
    <text evidence="10">Belongs to the glycosyltransferase 28 family. MurG subfamily.</text>
</comment>
<dbReference type="GO" id="GO:0008360">
    <property type="term" value="P:regulation of cell shape"/>
    <property type="evidence" value="ECO:0007669"/>
    <property type="project" value="UniProtKB-KW"/>
</dbReference>
<evidence type="ECO:0000313" key="13">
    <source>
        <dbReference type="EMBL" id="AXF55472.1"/>
    </source>
</evidence>
<keyword evidence="4 10" id="KW-0808">Transferase</keyword>
<keyword evidence="9 10" id="KW-0961">Cell wall biogenesis/degradation</keyword>
<keyword evidence="1 10" id="KW-1003">Cell membrane</keyword>
<dbReference type="NCBIfam" id="TIGR01133">
    <property type="entry name" value="murG"/>
    <property type="match status" value="1"/>
</dbReference>
<dbReference type="GO" id="GO:0005886">
    <property type="term" value="C:plasma membrane"/>
    <property type="evidence" value="ECO:0007669"/>
    <property type="project" value="UniProtKB-SubCell"/>
</dbReference>
<reference evidence="13 14" key="1">
    <citation type="journal article" date="2018" name="J. Microbiol.">
        <title>Salicibibacter kimchii gen. nov., sp. nov., a moderately halophilic and alkalitolerant bacterium in the family Bacillaceae, isolated from kimchi.</title>
        <authorList>
            <person name="Jang J.Y."/>
            <person name="Oh Y.J."/>
            <person name="Lim S.K."/>
            <person name="Park H.K."/>
            <person name="Lee C."/>
            <person name="Kim J.Y."/>
            <person name="Lee M.A."/>
            <person name="Choi H.J."/>
        </authorList>
    </citation>
    <scope>NUCLEOTIDE SEQUENCE [LARGE SCALE GENOMIC DNA]</scope>
    <source>
        <strain evidence="13 14">NKC1-1</strain>
    </source>
</reference>
<comment type="caution">
    <text evidence="10">Lacks conserved residue(s) required for the propagation of feature annotation.</text>
</comment>
<evidence type="ECO:0000256" key="10">
    <source>
        <dbReference type="HAMAP-Rule" id="MF_00033"/>
    </source>
</evidence>
<comment type="function">
    <text evidence="10">Cell wall formation. Catalyzes the transfer of a GlcNAc subunit on undecaprenyl-pyrophosphoryl-MurNAc-pentapeptide (lipid intermediate I) to form undecaprenyl-pyrophosphoryl-MurNAc-(pentapeptide)GlcNAc (lipid intermediate II).</text>
</comment>
<comment type="catalytic activity">
    <reaction evidence="10">
        <text>di-trans,octa-cis-undecaprenyl diphospho-N-acetyl-alpha-D-muramoyl-L-alanyl-D-glutamyl-meso-2,6-diaminopimeloyl-D-alanyl-D-alanine + UDP-N-acetyl-alpha-D-glucosamine = di-trans,octa-cis-undecaprenyl diphospho-[N-acetyl-alpha-D-glucosaminyl-(1-&gt;4)]-N-acetyl-alpha-D-muramoyl-L-alanyl-D-glutamyl-meso-2,6-diaminopimeloyl-D-alanyl-D-alanine + UDP + H(+)</text>
        <dbReference type="Rhea" id="RHEA:31227"/>
        <dbReference type="ChEBI" id="CHEBI:15378"/>
        <dbReference type="ChEBI" id="CHEBI:57705"/>
        <dbReference type="ChEBI" id="CHEBI:58223"/>
        <dbReference type="ChEBI" id="CHEBI:61387"/>
        <dbReference type="ChEBI" id="CHEBI:61388"/>
        <dbReference type="EC" id="2.4.1.227"/>
    </reaction>
</comment>